<feature type="region of interest" description="Disordered" evidence="1">
    <location>
        <begin position="1"/>
        <end position="32"/>
    </location>
</feature>
<evidence type="ECO:0000313" key="3">
    <source>
        <dbReference type="Proteomes" id="UP000265618"/>
    </source>
</evidence>
<protein>
    <submittedName>
        <fullName evidence="2">Uncharacterized protein</fullName>
    </submittedName>
</protein>
<dbReference type="Proteomes" id="UP000265618">
    <property type="component" value="Unassembled WGS sequence"/>
</dbReference>
<reference evidence="2 3" key="1">
    <citation type="journal article" date="2018" name="PLoS ONE">
        <title>The draft genome of Kipferlia bialata reveals reductive genome evolution in fornicate parasites.</title>
        <authorList>
            <person name="Tanifuji G."/>
            <person name="Takabayashi S."/>
            <person name="Kume K."/>
            <person name="Takagi M."/>
            <person name="Nakayama T."/>
            <person name="Kamikawa R."/>
            <person name="Inagaki Y."/>
            <person name="Hashimoto T."/>
        </authorList>
    </citation>
    <scope>NUCLEOTIDE SEQUENCE [LARGE SCALE GENOMIC DNA]</scope>
    <source>
        <strain evidence="2">NY0173</strain>
    </source>
</reference>
<keyword evidence="3" id="KW-1185">Reference proteome</keyword>
<comment type="caution">
    <text evidence="2">The sequence shown here is derived from an EMBL/GenBank/DDBJ whole genome shotgun (WGS) entry which is preliminary data.</text>
</comment>
<name>A0A9K3CLY6_9EUKA</name>
<dbReference type="EMBL" id="BDIP01000020">
    <property type="protein sequence ID" value="GIQ79546.1"/>
    <property type="molecule type" value="Genomic_DNA"/>
</dbReference>
<feature type="region of interest" description="Disordered" evidence="1">
    <location>
        <begin position="70"/>
        <end position="107"/>
    </location>
</feature>
<evidence type="ECO:0000256" key="1">
    <source>
        <dbReference type="SAM" id="MobiDB-lite"/>
    </source>
</evidence>
<accession>A0A9K3CLY6</accession>
<proteinExistence type="predicted"/>
<evidence type="ECO:0000313" key="2">
    <source>
        <dbReference type="EMBL" id="GIQ79546.1"/>
    </source>
</evidence>
<gene>
    <name evidence="2" type="ORF">KIPB_000203</name>
</gene>
<sequence length="107" mass="10898">MVANETPSGGAPGGDRRRNMPQIPPLPEGVEVPEGFPAMAMAMMAAMGAGLDPESEDGEALIQALLSSIHHGPDGTRRNIPSQPSVAPTGGLPADISAQMAGCPMRV</sequence>
<dbReference type="AlphaFoldDB" id="A0A9K3CLY6"/>
<organism evidence="2 3">
    <name type="scientific">Kipferlia bialata</name>
    <dbReference type="NCBI Taxonomy" id="797122"/>
    <lineage>
        <taxon>Eukaryota</taxon>
        <taxon>Metamonada</taxon>
        <taxon>Carpediemonas-like organisms</taxon>
        <taxon>Kipferlia</taxon>
    </lineage>
</organism>